<sequence>MRNSPFWPTLALAVLLAACTDQVTDSPDHSGGGTPPVTAPVPVGVYRIAVTGIGDGPMNSSVAAVPPETPDGINPAVAIAGTGIVFEQVSSASFTDGPRTAGGHRYVSFTYRVKNGTGAPLTNLTMLLVSKSGSVPGTALSSLKRFDGAAADPAIAPKVVPTGAVALGSDLESMTALYPDVLQVLSEPEVAAITPPAGVTNILPVGYVVRSRLSTTDRLLPVPADANQFDGVLTLSFRLPLQPSSVQDVFSFFFEVLAVTDSETRMTESMEEAMDTAAVRRIRERATQLGATTVTTLPGSPAVDPAVPDYPGQRQLCTVRTAGTAATPVTFINAPAAYLRLLVLRPGESRSACEPYFRTGTPGRPATNVPFSVNVNALDRYGNLITTAVDTVRLVPQAGSPANTVAAGGALMGGQRTLTLTYQDYGVSDLRAVGRRNRGNQSLLIAGVTRVWTAGAGTTDWTNGANWALGAAPMTLDSVLIPQAPVGGSIFPLLVSNVQIGGVTVDNGATLNVSAFDLTATANVLTGTTGGITATSGRLTLSGTAATVAGRTPRLRVNGTYTLAGDLTARAPITVEAGRITDGAFRLQAESN</sequence>
<evidence type="ECO:0000313" key="2">
    <source>
        <dbReference type="Proteomes" id="UP000582837"/>
    </source>
</evidence>
<dbReference type="Proteomes" id="UP000582837">
    <property type="component" value="Unassembled WGS sequence"/>
</dbReference>
<evidence type="ECO:0000313" key="1">
    <source>
        <dbReference type="EMBL" id="MBB6070058.1"/>
    </source>
</evidence>
<accession>A0A841GVZ3</accession>
<dbReference type="PROSITE" id="PS51257">
    <property type="entry name" value="PROKAR_LIPOPROTEIN"/>
    <property type="match status" value="1"/>
</dbReference>
<name>A0A841GVZ3_9BACT</name>
<dbReference type="AlphaFoldDB" id="A0A841GVZ3"/>
<proteinExistence type="predicted"/>
<keyword evidence="2" id="KW-1185">Reference proteome</keyword>
<comment type="caution">
    <text evidence="1">The sequence shown here is derived from an EMBL/GenBank/DDBJ whole genome shotgun (WGS) entry which is preliminary data.</text>
</comment>
<gene>
    <name evidence="1" type="ORF">HNQ61_001675</name>
</gene>
<dbReference type="EMBL" id="JACHIA010000003">
    <property type="protein sequence ID" value="MBB6070058.1"/>
    <property type="molecule type" value="Genomic_DNA"/>
</dbReference>
<reference evidence="1 2" key="1">
    <citation type="submission" date="2020-08" db="EMBL/GenBank/DDBJ databases">
        <title>Genomic Encyclopedia of Type Strains, Phase IV (KMG-IV): sequencing the most valuable type-strain genomes for metagenomic binning, comparative biology and taxonomic classification.</title>
        <authorList>
            <person name="Goeker M."/>
        </authorList>
    </citation>
    <scope>NUCLEOTIDE SEQUENCE [LARGE SCALE GENOMIC DNA]</scope>
    <source>
        <strain evidence="1 2">DSM 29007</strain>
    </source>
</reference>
<organism evidence="1 2">
    <name type="scientific">Longimicrobium terrae</name>
    <dbReference type="NCBI Taxonomy" id="1639882"/>
    <lineage>
        <taxon>Bacteria</taxon>
        <taxon>Pseudomonadati</taxon>
        <taxon>Gemmatimonadota</taxon>
        <taxon>Longimicrobiia</taxon>
        <taxon>Longimicrobiales</taxon>
        <taxon>Longimicrobiaceae</taxon>
        <taxon>Longimicrobium</taxon>
    </lineage>
</organism>
<protein>
    <submittedName>
        <fullName evidence="1">Uncharacterized protein</fullName>
    </submittedName>
</protein>
<dbReference type="RefSeq" id="WP_170039785.1">
    <property type="nucleotide sequence ID" value="NZ_JABDTL010000002.1"/>
</dbReference>